<dbReference type="InterPro" id="IPR011044">
    <property type="entry name" value="Quino_amine_DH_bsu"/>
</dbReference>
<proteinExistence type="predicted"/>
<feature type="region of interest" description="Disordered" evidence="1">
    <location>
        <begin position="131"/>
        <end position="151"/>
    </location>
</feature>
<feature type="region of interest" description="Disordered" evidence="1">
    <location>
        <begin position="25"/>
        <end position="75"/>
    </location>
</feature>
<keyword evidence="2" id="KW-0732">Signal</keyword>
<feature type="chain" id="PRO_5045183269" evidence="2">
    <location>
        <begin position="26"/>
        <end position="380"/>
    </location>
</feature>
<evidence type="ECO:0000313" key="3">
    <source>
        <dbReference type="EMBL" id="MFD2629216.1"/>
    </source>
</evidence>
<dbReference type="EMBL" id="JBHUMX010000035">
    <property type="protein sequence ID" value="MFD2629216.1"/>
    <property type="molecule type" value="Genomic_DNA"/>
</dbReference>
<dbReference type="SUPFAM" id="SSF50969">
    <property type="entry name" value="YVTN repeat-like/Quinoprotein amine dehydrogenase"/>
    <property type="match status" value="1"/>
</dbReference>
<dbReference type="RefSeq" id="WP_379561986.1">
    <property type="nucleotide sequence ID" value="NZ_JBHUMX010000035.1"/>
</dbReference>
<accession>A0ABW5Q136</accession>
<sequence>MSKKRIGFILGISILLLLTIAGCGSDEESSGTDETNETEANEESNSESENNSETGEFTEVDSSEVEGEFDGGHFFISDDGEVLNWGEKDERIGDPTRMKVWVEGETEEVDPELASDKSSYLHSQGNVFGIVTDHDKDPEEETLNNYNPRTGDTEEYVKPAEVEEFLFVGPHFVNDKEGIILSKKDYTDGEIIINAWNYGNDTVDTYNVTEGVYDLIPEIDSPQNGAITISPDGKSFYLSYTEGIVQYDIETDEVNEISVGEELDREVNVTADNQYAITRKFVENPDYYSYSITDVDSFEQTEIGEGNQAFPLSDGRIVIQKDMELNVYDPVADESSSFYTIELGEETRLRSVQVSGDGNTIAYGYEDENEDKITIKIIRR</sequence>
<feature type="signal peptide" evidence="2">
    <location>
        <begin position="1"/>
        <end position="25"/>
    </location>
</feature>
<evidence type="ECO:0000256" key="1">
    <source>
        <dbReference type="SAM" id="MobiDB-lite"/>
    </source>
</evidence>
<dbReference type="PROSITE" id="PS51257">
    <property type="entry name" value="PROKAR_LIPOPROTEIN"/>
    <property type="match status" value="1"/>
</dbReference>
<dbReference type="InterPro" id="IPR015943">
    <property type="entry name" value="WD40/YVTN_repeat-like_dom_sf"/>
</dbReference>
<evidence type="ECO:0000313" key="4">
    <source>
        <dbReference type="Proteomes" id="UP001597451"/>
    </source>
</evidence>
<dbReference type="Gene3D" id="2.130.10.10">
    <property type="entry name" value="YVTN repeat-like/Quinoprotein amine dehydrogenase"/>
    <property type="match status" value="1"/>
</dbReference>
<feature type="compositionally biased region" description="Acidic residues" evidence="1">
    <location>
        <begin position="56"/>
        <end position="69"/>
    </location>
</feature>
<reference evidence="4" key="1">
    <citation type="journal article" date="2019" name="Int. J. Syst. Evol. Microbiol.">
        <title>The Global Catalogue of Microorganisms (GCM) 10K type strain sequencing project: providing services to taxonomists for standard genome sequencing and annotation.</title>
        <authorList>
            <consortium name="The Broad Institute Genomics Platform"/>
            <consortium name="The Broad Institute Genome Sequencing Center for Infectious Disease"/>
            <person name="Wu L."/>
            <person name="Ma J."/>
        </authorList>
    </citation>
    <scope>NUCLEOTIDE SEQUENCE [LARGE SCALE GENOMIC DNA]</scope>
    <source>
        <strain evidence="4">TISTR 1858</strain>
    </source>
</reference>
<protein>
    <submittedName>
        <fullName evidence="3">Uncharacterized protein</fullName>
    </submittedName>
</protein>
<comment type="caution">
    <text evidence="3">The sequence shown here is derived from an EMBL/GenBank/DDBJ whole genome shotgun (WGS) entry which is preliminary data.</text>
</comment>
<gene>
    <name evidence="3" type="ORF">ACFSUN_10545</name>
</gene>
<feature type="compositionally biased region" description="Acidic residues" evidence="1">
    <location>
        <begin position="25"/>
        <end position="46"/>
    </location>
</feature>
<evidence type="ECO:0000256" key="2">
    <source>
        <dbReference type="SAM" id="SignalP"/>
    </source>
</evidence>
<organism evidence="3 4">
    <name type="scientific">Oceanobacillus kapialis</name>
    <dbReference type="NCBI Taxonomy" id="481353"/>
    <lineage>
        <taxon>Bacteria</taxon>
        <taxon>Bacillati</taxon>
        <taxon>Bacillota</taxon>
        <taxon>Bacilli</taxon>
        <taxon>Bacillales</taxon>
        <taxon>Bacillaceae</taxon>
        <taxon>Oceanobacillus</taxon>
    </lineage>
</organism>
<keyword evidence="4" id="KW-1185">Reference proteome</keyword>
<name>A0ABW5Q136_9BACI</name>
<dbReference type="Proteomes" id="UP001597451">
    <property type="component" value="Unassembled WGS sequence"/>
</dbReference>